<evidence type="ECO:0000313" key="2">
    <source>
        <dbReference type="Proteomes" id="UP000004226"/>
    </source>
</evidence>
<keyword evidence="2" id="KW-1185">Reference proteome</keyword>
<feature type="non-terminal residue" evidence="1">
    <location>
        <position position="45"/>
    </location>
</feature>
<organism evidence="1 2">
    <name type="scientific">Pseudoleptotrichia goodfellowii F0264</name>
    <dbReference type="NCBI Taxonomy" id="596323"/>
    <lineage>
        <taxon>Bacteria</taxon>
        <taxon>Fusobacteriati</taxon>
        <taxon>Fusobacteriota</taxon>
        <taxon>Fusobacteriia</taxon>
        <taxon>Fusobacteriales</taxon>
        <taxon>Leptotrichiaceae</taxon>
        <taxon>Pseudoleptotrichia</taxon>
    </lineage>
</organism>
<accession>D0GIQ4</accession>
<gene>
    <name evidence="1" type="ORF">HMPREF0554_2157</name>
</gene>
<dbReference type="Proteomes" id="UP000004226">
    <property type="component" value="Unassembled WGS sequence"/>
</dbReference>
<dbReference type="EMBL" id="ADAD01000024">
    <property type="protein sequence ID" value="EEY36027.1"/>
    <property type="molecule type" value="Genomic_DNA"/>
</dbReference>
<comment type="caution">
    <text evidence="1">The sequence shown here is derived from an EMBL/GenBank/DDBJ whole genome shotgun (WGS) entry which is preliminary data.</text>
</comment>
<proteinExistence type="predicted"/>
<dbReference type="AlphaFoldDB" id="D0GIQ4"/>
<evidence type="ECO:0000313" key="1">
    <source>
        <dbReference type="EMBL" id="EEY36027.1"/>
    </source>
</evidence>
<protein>
    <submittedName>
        <fullName evidence="1">Uncharacterized protein</fullName>
    </submittedName>
</protein>
<sequence>MKRILLVLSLILTVNSISYSEGKILKNELPKNQREFFEGGRLIDL</sequence>
<name>D0GIQ4_9FUSO</name>
<reference evidence="1 2" key="1">
    <citation type="submission" date="2009-10" db="EMBL/GenBank/DDBJ databases">
        <authorList>
            <person name="Harkins D.M."/>
            <person name="Madupu R."/>
            <person name="Durkin A.S."/>
            <person name="Torralba M."/>
            <person name="Methe B."/>
            <person name="Sutton G.G."/>
            <person name="Strausberg R.L."/>
            <person name="Nelson K.E."/>
        </authorList>
    </citation>
    <scope>NUCLEOTIDE SEQUENCE [LARGE SCALE GENOMIC DNA]</scope>
    <source>
        <strain evidence="1 2">F0264</strain>
    </source>
</reference>